<feature type="region of interest" description="Disordered" evidence="1">
    <location>
        <begin position="49"/>
        <end position="71"/>
    </location>
</feature>
<keyword evidence="3" id="KW-1185">Reference proteome</keyword>
<proteinExistence type="predicted"/>
<evidence type="ECO:0000256" key="1">
    <source>
        <dbReference type="SAM" id="MobiDB-lite"/>
    </source>
</evidence>
<accession>A0ABS8S319</accession>
<evidence type="ECO:0000313" key="2">
    <source>
        <dbReference type="EMBL" id="MCD7453217.1"/>
    </source>
</evidence>
<sequence length="71" mass="8248">KKPQCPDEGHLLKESGSTHHAPLTFRLTITTTCGDERSFLDRILRSKKKYRRRVSTKHGTSRHHRPTLNNN</sequence>
<feature type="non-terminal residue" evidence="2">
    <location>
        <position position="1"/>
    </location>
</feature>
<feature type="region of interest" description="Disordered" evidence="1">
    <location>
        <begin position="1"/>
        <end position="20"/>
    </location>
</feature>
<feature type="non-terminal residue" evidence="2">
    <location>
        <position position="71"/>
    </location>
</feature>
<gene>
    <name evidence="2" type="ORF">HAX54_020091</name>
</gene>
<feature type="compositionally biased region" description="Basic and acidic residues" evidence="1">
    <location>
        <begin position="1"/>
        <end position="17"/>
    </location>
</feature>
<dbReference type="Proteomes" id="UP000823775">
    <property type="component" value="Unassembled WGS sequence"/>
</dbReference>
<protein>
    <submittedName>
        <fullName evidence="2">Uncharacterized protein</fullName>
    </submittedName>
</protein>
<dbReference type="EMBL" id="JACEIK010000243">
    <property type="protein sequence ID" value="MCD7453217.1"/>
    <property type="molecule type" value="Genomic_DNA"/>
</dbReference>
<name>A0ABS8S319_DATST</name>
<organism evidence="2 3">
    <name type="scientific">Datura stramonium</name>
    <name type="common">Jimsonweed</name>
    <name type="synonym">Common thornapple</name>
    <dbReference type="NCBI Taxonomy" id="4076"/>
    <lineage>
        <taxon>Eukaryota</taxon>
        <taxon>Viridiplantae</taxon>
        <taxon>Streptophyta</taxon>
        <taxon>Embryophyta</taxon>
        <taxon>Tracheophyta</taxon>
        <taxon>Spermatophyta</taxon>
        <taxon>Magnoliopsida</taxon>
        <taxon>eudicotyledons</taxon>
        <taxon>Gunneridae</taxon>
        <taxon>Pentapetalae</taxon>
        <taxon>asterids</taxon>
        <taxon>lamiids</taxon>
        <taxon>Solanales</taxon>
        <taxon>Solanaceae</taxon>
        <taxon>Solanoideae</taxon>
        <taxon>Datureae</taxon>
        <taxon>Datura</taxon>
    </lineage>
</organism>
<evidence type="ECO:0000313" key="3">
    <source>
        <dbReference type="Proteomes" id="UP000823775"/>
    </source>
</evidence>
<comment type="caution">
    <text evidence="2">The sequence shown here is derived from an EMBL/GenBank/DDBJ whole genome shotgun (WGS) entry which is preliminary data.</text>
</comment>
<reference evidence="2 3" key="1">
    <citation type="journal article" date="2021" name="BMC Genomics">
        <title>Datura genome reveals duplications of psychoactive alkaloid biosynthetic genes and high mutation rate following tissue culture.</title>
        <authorList>
            <person name="Rajewski A."/>
            <person name="Carter-House D."/>
            <person name="Stajich J."/>
            <person name="Litt A."/>
        </authorList>
    </citation>
    <scope>NUCLEOTIDE SEQUENCE [LARGE SCALE GENOMIC DNA]</scope>
    <source>
        <strain evidence="2">AR-01</strain>
    </source>
</reference>